<accession>A0ACC0BI30</accession>
<evidence type="ECO:0000313" key="2">
    <source>
        <dbReference type="Proteomes" id="UP001060085"/>
    </source>
</evidence>
<keyword evidence="2" id="KW-1185">Reference proteome</keyword>
<reference evidence="2" key="1">
    <citation type="journal article" date="2023" name="Nat. Plants">
        <title>Single-cell RNA sequencing provides a high-resolution roadmap for understanding the multicellular compartmentation of specialized metabolism.</title>
        <authorList>
            <person name="Sun S."/>
            <person name="Shen X."/>
            <person name="Li Y."/>
            <person name="Li Y."/>
            <person name="Wang S."/>
            <person name="Li R."/>
            <person name="Zhang H."/>
            <person name="Shen G."/>
            <person name="Guo B."/>
            <person name="Wei J."/>
            <person name="Xu J."/>
            <person name="St-Pierre B."/>
            <person name="Chen S."/>
            <person name="Sun C."/>
        </authorList>
    </citation>
    <scope>NUCLEOTIDE SEQUENCE [LARGE SCALE GENOMIC DNA]</scope>
</reference>
<organism evidence="1 2">
    <name type="scientific">Catharanthus roseus</name>
    <name type="common">Madagascar periwinkle</name>
    <name type="synonym">Vinca rosea</name>
    <dbReference type="NCBI Taxonomy" id="4058"/>
    <lineage>
        <taxon>Eukaryota</taxon>
        <taxon>Viridiplantae</taxon>
        <taxon>Streptophyta</taxon>
        <taxon>Embryophyta</taxon>
        <taxon>Tracheophyta</taxon>
        <taxon>Spermatophyta</taxon>
        <taxon>Magnoliopsida</taxon>
        <taxon>eudicotyledons</taxon>
        <taxon>Gunneridae</taxon>
        <taxon>Pentapetalae</taxon>
        <taxon>asterids</taxon>
        <taxon>lamiids</taxon>
        <taxon>Gentianales</taxon>
        <taxon>Apocynaceae</taxon>
        <taxon>Rauvolfioideae</taxon>
        <taxon>Vinceae</taxon>
        <taxon>Catharanthinae</taxon>
        <taxon>Catharanthus</taxon>
    </lineage>
</organism>
<protein>
    <submittedName>
        <fullName evidence="1">Uncharacterized protein</fullName>
    </submittedName>
</protein>
<evidence type="ECO:0000313" key="1">
    <source>
        <dbReference type="EMBL" id="KAI5672258.1"/>
    </source>
</evidence>
<dbReference type="EMBL" id="CM044703">
    <property type="protein sequence ID" value="KAI5672258.1"/>
    <property type="molecule type" value="Genomic_DNA"/>
</dbReference>
<name>A0ACC0BI30_CATRO</name>
<proteinExistence type="predicted"/>
<sequence>MSKRKFLRLQKKDFYSTLKEVDEESFSIESKGYEYLITLDTLAKAYGIQNSSAKISKKSNLSRVKGHNEWAFKREVLGNSKLKENVKVISSQMKLHSRVLHKLITRFLGIELSQEVYTNGSEKGVIDENFVSRILMGKEVKKEINWEKEEKFEKGKKKLQNVEKEEESEEKFEETESERTYTIEQEEKTEEKIDESEGENESKETKKEEESECEGSEMNTRNEKEGERVLIVEEENRREKRNKHGRKARPVERIPEHERRNHRKGNLSPATMPSSTQEYGAKPKFGGARFMLPKFVSNPSLMCDKKGEKYRYVSVLAGSFGLNINPIHPSLGHFKDLQGVRCDTPNPSTRHTTSAAYCASVRPESIWKINMIWKNMRSLSESRHISTASTPEFKRTYNATVELYGQSLDHIMRSSETSSGIS</sequence>
<gene>
    <name evidence="1" type="ORF">M9H77_12622</name>
</gene>
<comment type="caution">
    <text evidence="1">The sequence shown here is derived from an EMBL/GenBank/DDBJ whole genome shotgun (WGS) entry which is preliminary data.</text>
</comment>
<dbReference type="Proteomes" id="UP001060085">
    <property type="component" value="Linkage Group LG03"/>
</dbReference>